<evidence type="ECO:0000313" key="3">
    <source>
        <dbReference type="Proteomes" id="UP000479000"/>
    </source>
</evidence>
<feature type="region of interest" description="Disordered" evidence="1">
    <location>
        <begin position="1"/>
        <end position="20"/>
    </location>
</feature>
<accession>A0A6H5GQY9</accession>
<dbReference type="AlphaFoldDB" id="A0A6H5GQY9"/>
<evidence type="ECO:0000256" key="1">
    <source>
        <dbReference type="SAM" id="MobiDB-lite"/>
    </source>
</evidence>
<organism evidence="2 3">
    <name type="scientific">Nesidiocoris tenuis</name>
    <dbReference type="NCBI Taxonomy" id="355587"/>
    <lineage>
        <taxon>Eukaryota</taxon>
        <taxon>Metazoa</taxon>
        <taxon>Ecdysozoa</taxon>
        <taxon>Arthropoda</taxon>
        <taxon>Hexapoda</taxon>
        <taxon>Insecta</taxon>
        <taxon>Pterygota</taxon>
        <taxon>Neoptera</taxon>
        <taxon>Paraneoptera</taxon>
        <taxon>Hemiptera</taxon>
        <taxon>Heteroptera</taxon>
        <taxon>Panheteroptera</taxon>
        <taxon>Cimicomorpha</taxon>
        <taxon>Miridae</taxon>
        <taxon>Dicyphina</taxon>
        <taxon>Nesidiocoris</taxon>
    </lineage>
</organism>
<reference evidence="2 3" key="1">
    <citation type="submission" date="2020-02" db="EMBL/GenBank/DDBJ databases">
        <authorList>
            <person name="Ferguson B K."/>
        </authorList>
    </citation>
    <scope>NUCLEOTIDE SEQUENCE [LARGE SCALE GENOMIC DNA]</scope>
</reference>
<gene>
    <name evidence="2" type="ORF">NTEN_LOCUS11087</name>
</gene>
<evidence type="ECO:0000313" key="2">
    <source>
        <dbReference type="EMBL" id="CAB0005610.1"/>
    </source>
</evidence>
<proteinExistence type="predicted"/>
<feature type="region of interest" description="Disordered" evidence="1">
    <location>
        <begin position="96"/>
        <end position="135"/>
    </location>
</feature>
<feature type="compositionally biased region" description="Basic residues" evidence="1">
    <location>
        <begin position="112"/>
        <end position="123"/>
    </location>
</feature>
<feature type="compositionally biased region" description="Low complexity" evidence="1">
    <location>
        <begin position="198"/>
        <end position="211"/>
    </location>
</feature>
<feature type="region of interest" description="Disordered" evidence="1">
    <location>
        <begin position="175"/>
        <end position="211"/>
    </location>
</feature>
<feature type="compositionally biased region" description="Basic and acidic residues" evidence="1">
    <location>
        <begin position="182"/>
        <end position="196"/>
    </location>
</feature>
<dbReference type="Proteomes" id="UP000479000">
    <property type="component" value="Unassembled WGS sequence"/>
</dbReference>
<protein>
    <submittedName>
        <fullName evidence="2">Uncharacterized protein</fullName>
    </submittedName>
</protein>
<keyword evidence="3" id="KW-1185">Reference proteome</keyword>
<dbReference type="EMBL" id="CADCXU010016565">
    <property type="protein sequence ID" value="CAB0005610.1"/>
    <property type="molecule type" value="Genomic_DNA"/>
</dbReference>
<name>A0A6H5GQY9_9HEMI</name>
<feature type="compositionally biased region" description="Basic and acidic residues" evidence="1">
    <location>
        <begin position="1"/>
        <end position="14"/>
    </location>
</feature>
<sequence length="211" mass="23611">MSKRTRLLEKHRCESGGSTNDVTNLASVEFEGEKSLPLHLEPDRIRNIFTDFDERSANSKASPRRTFQITKYWKKVLAAETAIFLLKPVMAVYRGGRSQRGAGKAREERRTRQTPKNKMRGRGNRTDPSGSTEGRGFLEFLTYRSKLGDPVRRLAGNSPIRDAVMKPTDSTRLATASLGRSRVREEAARGRGEHAHPILRAARPAARKPAG</sequence>